<protein>
    <submittedName>
        <fullName evidence="2">DUF1173 domain-containing protein</fullName>
    </submittedName>
</protein>
<organism evidence="2 3">
    <name type="scientific">Rugamonas apoptosis</name>
    <dbReference type="NCBI Taxonomy" id="2758570"/>
    <lineage>
        <taxon>Bacteria</taxon>
        <taxon>Pseudomonadati</taxon>
        <taxon>Pseudomonadota</taxon>
        <taxon>Betaproteobacteria</taxon>
        <taxon>Burkholderiales</taxon>
        <taxon>Oxalobacteraceae</taxon>
        <taxon>Telluria group</taxon>
        <taxon>Rugamonas</taxon>
    </lineage>
</organism>
<dbReference type="RefSeq" id="WP_182153035.1">
    <property type="nucleotide sequence ID" value="NZ_JACEZU010000003.1"/>
</dbReference>
<dbReference type="InterPro" id="IPR009553">
    <property type="entry name" value="DUF1173"/>
</dbReference>
<keyword evidence="3" id="KW-1185">Reference proteome</keyword>
<evidence type="ECO:0000256" key="1">
    <source>
        <dbReference type="SAM" id="MobiDB-lite"/>
    </source>
</evidence>
<proteinExistence type="predicted"/>
<gene>
    <name evidence="2" type="ORF">H3H39_09220</name>
</gene>
<dbReference type="AlphaFoldDB" id="A0A7W2F8Q6"/>
<name>A0A7W2F8Q6_9BURK</name>
<feature type="compositionally biased region" description="Acidic residues" evidence="1">
    <location>
        <begin position="367"/>
        <end position="379"/>
    </location>
</feature>
<evidence type="ECO:0000313" key="3">
    <source>
        <dbReference type="Proteomes" id="UP000573499"/>
    </source>
</evidence>
<accession>A0A7W2F8Q6</accession>
<dbReference type="Pfam" id="PF06666">
    <property type="entry name" value="DUF1173"/>
    <property type="match status" value="1"/>
</dbReference>
<dbReference type="Proteomes" id="UP000573499">
    <property type="component" value="Unassembled WGS sequence"/>
</dbReference>
<sequence length="402" mass="44952">MESMLRFGERDCPVNGADFQRLARDAYERHARPRCMCRSPGIEMYIARVGGQFIVKRMPGTGSRHAMSCGSYEAPAALSGLGDVLGGAIRSLPDEDGTIHLRFEFTMTQRRPAAPAGEATPGGQAGQVASDGGRLSLRGLLHYLWSEAGLHRWSPAMHGKRNWFVVRKYLMMGAQNKVARAGLLGELLYVPEVFSVDAKDAIISRRIAFFERTRTGTGRARRLMILVAEVKKLEDARFGRRLVAWHLHDCPFYLRRDIGDRLVRRFAPELDLWSAYPETHLIACATFGIADSGVPAIEECSLMLADSHWLPFETTSERSLIERLVVQHRRFEKCLRYNLPADRPLASAVLSDTAEPVALYVRSGDSPSDEEAPSSPDDESGLREWFWHSGQETMPALPPPRC</sequence>
<evidence type="ECO:0000313" key="2">
    <source>
        <dbReference type="EMBL" id="MBA5687221.1"/>
    </source>
</evidence>
<dbReference type="EMBL" id="JACEZU010000003">
    <property type="protein sequence ID" value="MBA5687221.1"/>
    <property type="molecule type" value="Genomic_DNA"/>
</dbReference>
<reference evidence="2 3" key="1">
    <citation type="submission" date="2020-07" db="EMBL/GenBank/DDBJ databases">
        <title>Novel species isolated from subtropical streams in China.</title>
        <authorList>
            <person name="Lu H."/>
        </authorList>
    </citation>
    <scope>NUCLEOTIDE SEQUENCE [LARGE SCALE GENOMIC DNA]</scope>
    <source>
        <strain evidence="2 3">LX47W</strain>
    </source>
</reference>
<feature type="region of interest" description="Disordered" evidence="1">
    <location>
        <begin position="362"/>
        <end position="402"/>
    </location>
</feature>
<comment type="caution">
    <text evidence="2">The sequence shown here is derived from an EMBL/GenBank/DDBJ whole genome shotgun (WGS) entry which is preliminary data.</text>
</comment>